<dbReference type="STRING" id="246194.CHY_1050"/>
<protein>
    <submittedName>
        <fullName evidence="2">Glycosyltransferase, group 2 family</fullName>
    </submittedName>
</protein>
<dbReference type="KEGG" id="chy:CHY_1050"/>
<dbReference type="InterPro" id="IPR050256">
    <property type="entry name" value="Glycosyltransferase_2"/>
</dbReference>
<gene>
    <name evidence="2" type="ordered locus">CHY_1050</name>
</gene>
<keyword evidence="3" id="KW-1185">Reference proteome</keyword>
<organism evidence="2 3">
    <name type="scientific">Carboxydothermus hydrogenoformans (strain ATCC BAA-161 / DSM 6008 / Z-2901)</name>
    <dbReference type="NCBI Taxonomy" id="246194"/>
    <lineage>
        <taxon>Bacteria</taxon>
        <taxon>Bacillati</taxon>
        <taxon>Bacillota</taxon>
        <taxon>Clostridia</taxon>
        <taxon>Thermoanaerobacterales</taxon>
        <taxon>Thermoanaerobacteraceae</taxon>
        <taxon>Carboxydothermus</taxon>
    </lineage>
</organism>
<dbReference type="PANTHER" id="PTHR48090">
    <property type="entry name" value="UNDECAPRENYL-PHOSPHATE 4-DEOXY-4-FORMAMIDO-L-ARABINOSE TRANSFERASE-RELATED"/>
    <property type="match status" value="1"/>
</dbReference>
<dbReference type="CDD" id="cd04179">
    <property type="entry name" value="DPM_DPG-synthase_like"/>
    <property type="match status" value="1"/>
</dbReference>
<proteinExistence type="predicted"/>
<dbReference type="InParanoid" id="Q3AD88"/>
<name>Q3AD88_CARHZ</name>
<evidence type="ECO:0000259" key="1">
    <source>
        <dbReference type="Pfam" id="PF00535"/>
    </source>
</evidence>
<dbReference type="GO" id="GO:0016740">
    <property type="term" value="F:transferase activity"/>
    <property type="evidence" value="ECO:0007669"/>
    <property type="project" value="UniProtKB-KW"/>
</dbReference>
<dbReference type="Proteomes" id="UP000002706">
    <property type="component" value="Chromosome"/>
</dbReference>
<keyword evidence="2" id="KW-0808">Transferase</keyword>
<reference evidence="2 3" key="1">
    <citation type="journal article" date="2005" name="PLoS Genet.">
        <title>Life in hot carbon monoxide: the complete genome sequence of Carboxydothermus hydrogenoformans Z-2901.</title>
        <authorList>
            <person name="Wu M."/>
            <person name="Ren Q."/>
            <person name="Durkin A.S."/>
            <person name="Daugherty S.C."/>
            <person name="Brinkac L.M."/>
            <person name="Dodson R.J."/>
            <person name="Madupu R."/>
            <person name="Sullivan S.A."/>
            <person name="Kolonay J.F."/>
            <person name="Haft D.H."/>
            <person name="Nelson W.C."/>
            <person name="Tallon L.J."/>
            <person name="Jones K.M."/>
            <person name="Ulrich L.E."/>
            <person name="Gonzalez J.M."/>
            <person name="Zhulin I.B."/>
            <person name="Robb F.T."/>
            <person name="Eisen J.A."/>
        </authorList>
    </citation>
    <scope>NUCLEOTIDE SEQUENCE [LARGE SCALE GENOMIC DNA]</scope>
    <source>
        <strain evidence="3">ATCC BAA-161 / DSM 6008 / Z-2901</strain>
    </source>
</reference>
<feature type="domain" description="Glycosyltransferase 2-like" evidence="1">
    <location>
        <begin position="4"/>
        <end position="164"/>
    </location>
</feature>
<dbReference type="Pfam" id="PF00535">
    <property type="entry name" value="Glycos_transf_2"/>
    <property type="match status" value="1"/>
</dbReference>
<dbReference type="OrthoDB" id="9810303at2"/>
<sequence length="228" mass="26134">MKLSVIIPCYNERATIREIIKRVQEVPVKKEIIVVDDGSTDGTREILQEIKNEFDNIQVILQPQNYGKGYAFRTGLNVASGEVVIIQDADLEYDPNDYLKILELFKNPEVKVVYGSRILNPANEKSYLSFYLGGRLVTFITNILFGSNLTDEPTCYKAFRLDFIKSVPMVGTGFELEPEITAKILKRGVKIYEVPISYFPRKAEEGKKIKWKDGLLAIWTLLKYRIKD</sequence>
<accession>Q3AD88</accession>
<dbReference type="EMBL" id="CP000141">
    <property type="protein sequence ID" value="ABB15629.1"/>
    <property type="molecule type" value="Genomic_DNA"/>
</dbReference>
<dbReference type="AlphaFoldDB" id="Q3AD88"/>
<dbReference type="SUPFAM" id="SSF53448">
    <property type="entry name" value="Nucleotide-diphospho-sugar transferases"/>
    <property type="match status" value="1"/>
</dbReference>
<evidence type="ECO:0000313" key="2">
    <source>
        <dbReference type="EMBL" id="ABB15629.1"/>
    </source>
</evidence>
<dbReference type="CAZy" id="GT2">
    <property type="family name" value="Glycosyltransferase Family 2"/>
</dbReference>
<dbReference type="Gene3D" id="3.90.550.10">
    <property type="entry name" value="Spore Coat Polysaccharide Biosynthesis Protein SpsA, Chain A"/>
    <property type="match status" value="1"/>
</dbReference>
<dbReference type="eggNOG" id="COG1215">
    <property type="taxonomic scope" value="Bacteria"/>
</dbReference>
<dbReference type="InterPro" id="IPR029044">
    <property type="entry name" value="Nucleotide-diphossugar_trans"/>
</dbReference>
<evidence type="ECO:0000313" key="3">
    <source>
        <dbReference type="Proteomes" id="UP000002706"/>
    </source>
</evidence>
<dbReference type="RefSeq" id="WP_011343972.1">
    <property type="nucleotide sequence ID" value="NC_007503.1"/>
</dbReference>
<dbReference type="PANTHER" id="PTHR48090:SF7">
    <property type="entry name" value="RFBJ PROTEIN"/>
    <property type="match status" value="1"/>
</dbReference>
<dbReference type="HOGENOM" id="CLU_033536_7_1_9"/>
<dbReference type="InterPro" id="IPR001173">
    <property type="entry name" value="Glyco_trans_2-like"/>
</dbReference>